<feature type="transmembrane region" description="Helical" evidence="7">
    <location>
        <begin position="160"/>
        <end position="180"/>
    </location>
</feature>
<dbReference type="PROSITE" id="PS50216">
    <property type="entry name" value="DHHC"/>
    <property type="match status" value="1"/>
</dbReference>
<dbReference type="InterPro" id="IPR001594">
    <property type="entry name" value="Palmitoyltrfase_DHHC"/>
</dbReference>
<dbReference type="GO" id="GO:0019706">
    <property type="term" value="F:protein-cysteine S-palmitoyltransferase activity"/>
    <property type="evidence" value="ECO:0007669"/>
    <property type="project" value="UniProtKB-EC"/>
</dbReference>
<evidence type="ECO:0000256" key="7">
    <source>
        <dbReference type="RuleBase" id="RU079119"/>
    </source>
</evidence>
<organism evidence="9">
    <name type="scientific">Trepomonas sp. PC1</name>
    <dbReference type="NCBI Taxonomy" id="1076344"/>
    <lineage>
        <taxon>Eukaryota</taxon>
        <taxon>Metamonada</taxon>
        <taxon>Diplomonadida</taxon>
        <taxon>Hexamitidae</taxon>
        <taxon>Hexamitinae</taxon>
        <taxon>Trepomonas</taxon>
    </lineage>
</organism>
<evidence type="ECO:0000256" key="1">
    <source>
        <dbReference type="ARBA" id="ARBA00004141"/>
    </source>
</evidence>
<protein>
    <recommendedName>
        <fullName evidence="7">Palmitoyltransferase</fullName>
        <ecNumber evidence="7">2.3.1.225</ecNumber>
    </recommendedName>
</protein>
<proteinExistence type="inferred from homology"/>
<comment type="subcellular location">
    <subcellularLocation>
        <location evidence="1">Membrane</location>
        <topology evidence="1">Multi-pass membrane protein</topology>
    </subcellularLocation>
</comment>
<keyword evidence="2 7" id="KW-0808">Transferase</keyword>
<dbReference type="GO" id="GO:0005783">
    <property type="term" value="C:endoplasmic reticulum"/>
    <property type="evidence" value="ECO:0007669"/>
    <property type="project" value="TreeGrafter"/>
</dbReference>
<feature type="transmembrane region" description="Helical" evidence="7">
    <location>
        <begin position="6"/>
        <end position="27"/>
    </location>
</feature>
<evidence type="ECO:0000256" key="3">
    <source>
        <dbReference type="ARBA" id="ARBA00022692"/>
    </source>
</evidence>
<evidence type="ECO:0000313" key="9">
    <source>
        <dbReference type="EMBL" id="JAP91896.1"/>
    </source>
</evidence>
<comment type="similarity">
    <text evidence="7">Belongs to the DHHC palmitoyltransferase family.</text>
</comment>
<dbReference type="InterPro" id="IPR039859">
    <property type="entry name" value="PFA4/ZDH16/20/ERF2-like"/>
</dbReference>
<dbReference type="GO" id="GO:0005794">
    <property type="term" value="C:Golgi apparatus"/>
    <property type="evidence" value="ECO:0007669"/>
    <property type="project" value="TreeGrafter"/>
</dbReference>
<sequence length="319" mass="36780">SMVPLTIKVFIITFVLSFLIFISFKINAKCRKSTFLNGINVQFLAFMAIYALNISSAFHMFVVSNNIIQKFISLFLSSASIFCHLRSATSDPGTIKDNKLVKDPTIKLEQNQVNQIDCQKCNNQIAWTSHENVCIYKFDHYCIWVANNIGYFNMRLFIEYLIFQLCGGLFNGGSFLYIYISQAKNFEDFILQSIDQLFVKIVTVALNIIPAFMCFIFILMSLSQILQGSNIYLDDQYSQLKGLLKKNECFVAQDMQGGFRVFQNTQHLDRDVDEEIDVQGQKYRKIRYQDVAKGMKGCYARGLAGIGQVFEEGRWYSRW</sequence>
<feature type="domain" description="Palmitoyltransferase DHHC" evidence="8">
    <location>
        <begin position="118"/>
        <end position="228"/>
    </location>
</feature>
<comment type="domain">
    <text evidence="7">The DHHC domain is required for palmitoyltransferase activity.</text>
</comment>
<evidence type="ECO:0000259" key="8">
    <source>
        <dbReference type="Pfam" id="PF01529"/>
    </source>
</evidence>
<keyword evidence="5 7" id="KW-0472">Membrane</keyword>
<feature type="transmembrane region" description="Helical" evidence="7">
    <location>
        <begin position="39"/>
        <end position="61"/>
    </location>
</feature>
<dbReference type="EC" id="2.3.1.225" evidence="7"/>
<name>A0A146K8J9_9EUKA</name>
<dbReference type="PANTHER" id="PTHR22883">
    <property type="entry name" value="ZINC FINGER DHHC DOMAIN CONTAINING PROTEIN"/>
    <property type="match status" value="1"/>
</dbReference>
<feature type="non-terminal residue" evidence="9">
    <location>
        <position position="1"/>
    </location>
</feature>
<keyword evidence="3 7" id="KW-0812">Transmembrane</keyword>
<reference evidence="9" key="1">
    <citation type="submission" date="2015-07" db="EMBL/GenBank/DDBJ databases">
        <title>Adaptation to a free-living lifestyle via gene acquisitions in the diplomonad Trepomonas sp. PC1.</title>
        <authorList>
            <person name="Xu F."/>
            <person name="Jerlstrom-Hultqvist J."/>
            <person name="Kolisko M."/>
            <person name="Simpson A.G.B."/>
            <person name="Roger A.J."/>
            <person name="Svard S.G."/>
            <person name="Andersson J.O."/>
        </authorList>
    </citation>
    <scope>NUCLEOTIDE SEQUENCE</scope>
    <source>
        <strain evidence="9">PC1</strain>
    </source>
</reference>
<dbReference type="Pfam" id="PF01529">
    <property type="entry name" value="DHHC"/>
    <property type="match status" value="1"/>
</dbReference>
<dbReference type="AlphaFoldDB" id="A0A146K8J9"/>
<evidence type="ECO:0000256" key="2">
    <source>
        <dbReference type="ARBA" id="ARBA00022679"/>
    </source>
</evidence>
<evidence type="ECO:0000256" key="4">
    <source>
        <dbReference type="ARBA" id="ARBA00022989"/>
    </source>
</evidence>
<gene>
    <name evidence="9" type="ORF">TPC1_16339</name>
</gene>
<dbReference type="GO" id="GO:0016020">
    <property type="term" value="C:membrane"/>
    <property type="evidence" value="ECO:0007669"/>
    <property type="project" value="UniProtKB-SubCell"/>
</dbReference>
<dbReference type="GO" id="GO:0006612">
    <property type="term" value="P:protein targeting to membrane"/>
    <property type="evidence" value="ECO:0007669"/>
    <property type="project" value="TreeGrafter"/>
</dbReference>
<dbReference type="EMBL" id="GDID01004710">
    <property type="protein sequence ID" value="JAP91896.1"/>
    <property type="molecule type" value="Transcribed_RNA"/>
</dbReference>
<evidence type="ECO:0000256" key="5">
    <source>
        <dbReference type="ARBA" id="ARBA00023136"/>
    </source>
</evidence>
<keyword evidence="6 7" id="KW-0012">Acyltransferase</keyword>
<evidence type="ECO:0000256" key="6">
    <source>
        <dbReference type="ARBA" id="ARBA00023315"/>
    </source>
</evidence>
<comment type="catalytic activity">
    <reaction evidence="7">
        <text>L-cysteinyl-[protein] + hexadecanoyl-CoA = S-hexadecanoyl-L-cysteinyl-[protein] + CoA</text>
        <dbReference type="Rhea" id="RHEA:36683"/>
        <dbReference type="Rhea" id="RHEA-COMP:10131"/>
        <dbReference type="Rhea" id="RHEA-COMP:11032"/>
        <dbReference type="ChEBI" id="CHEBI:29950"/>
        <dbReference type="ChEBI" id="CHEBI:57287"/>
        <dbReference type="ChEBI" id="CHEBI:57379"/>
        <dbReference type="ChEBI" id="CHEBI:74151"/>
        <dbReference type="EC" id="2.3.1.225"/>
    </reaction>
</comment>
<feature type="transmembrane region" description="Helical" evidence="7">
    <location>
        <begin position="200"/>
        <end position="222"/>
    </location>
</feature>
<keyword evidence="4 7" id="KW-1133">Transmembrane helix</keyword>
<accession>A0A146K8J9</accession>